<dbReference type="InterPro" id="IPR040554">
    <property type="entry name" value="KPWE_PEX14_dom"/>
</dbReference>
<sequence>MSSSNSDIHSQLLRYASYPFGSDATFKQGLADIISRSSADVDRNEIERKAKIFYFNRISGNSLTIEEVRAYEETPSIDMDGVATSRELMQADSADPPLETEASSQAEATEVLTLAQIKELIETGRTDQLPNNKTIPGGLNEAPHSKSVAPSMKKPWEHAARDDH</sequence>
<dbReference type="Pfam" id="PF25871">
    <property type="entry name" value="HTH_76"/>
    <property type="match status" value="1"/>
</dbReference>
<dbReference type="AlphaFoldDB" id="A0A9P7UVR3"/>
<organism evidence="4 5">
    <name type="scientific">Marasmius oreades</name>
    <name type="common">fairy-ring Marasmius</name>
    <dbReference type="NCBI Taxonomy" id="181124"/>
    <lineage>
        <taxon>Eukaryota</taxon>
        <taxon>Fungi</taxon>
        <taxon>Dikarya</taxon>
        <taxon>Basidiomycota</taxon>
        <taxon>Agaricomycotina</taxon>
        <taxon>Agaricomycetes</taxon>
        <taxon>Agaricomycetidae</taxon>
        <taxon>Agaricales</taxon>
        <taxon>Marasmiineae</taxon>
        <taxon>Marasmiaceae</taxon>
        <taxon>Marasmius</taxon>
    </lineage>
</organism>
<accession>A0A9P7UVR3</accession>
<dbReference type="Pfam" id="PF17733">
    <property type="entry name" value="KPWE_dom"/>
    <property type="match status" value="1"/>
</dbReference>
<dbReference type="EMBL" id="CM032183">
    <property type="protein sequence ID" value="KAG7095690.1"/>
    <property type="molecule type" value="Genomic_DNA"/>
</dbReference>
<evidence type="ECO:0000256" key="1">
    <source>
        <dbReference type="SAM" id="MobiDB-lite"/>
    </source>
</evidence>
<feature type="domain" description="PEX14-like helix-turn-helix" evidence="3">
    <location>
        <begin position="12"/>
        <end position="74"/>
    </location>
</feature>
<keyword evidence="5" id="KW-1185">Reference proteome</keyword>
<feature type="compositionally biased region" description="Basic and acidic residues" evidence="1">
    <location>
        <begin position="154"/>
        <end position="164"/>
    </location>
</feature>
<gene>
    <name evidence="4" type="ORF">E1B28_006404</name>
</gene>
<feature type="region of interest" description="Disordered" evidence="1">
    <location>
        <begin position="123"/>
        <end position="164"/>
    </location>
</feature>
<feature type="domain" description="Peroxisomal membrane protein PEX14-like KPWE" evidence="2">
    <location>
        <begin position="111"/>
        <end position="158"/>
    </location>
</feature>
<evidence type="ECO:0000259" key="2">
    <source>
        <dbReference type="Pfam" id="PF17733"/>
    </source>
</evidence>
<dbReference type="KEGG" id="more:E1B28_006404"/>
<dbReference type="GeneID" id="66075480"/>
<name>A0A9P7UVR3_9AGAR</name>
<dbReference type="Proteomes" id="UP001049176">
    <property type="component" value="Chromosome 3"/>
</dbReference>
<dbReference type="RefSeq" id="XP_043012160.1">
    <property type="nucleotide sequence ID" value="XM_043151067.1"/>
</dbReference>
<evidence type="ECO:0000259" key="3">
    <source>
        <dbReference type="Pfam" id="PF25871"/>
    </source>
</evidence>
<evidence type="ECO:0000313" key="5">
    <source>
        <dbReference type="Proteomes" id="UP001049176"/>
    </source>
</evidence>
<protein>
    <submittedName>
        <fullName evidence="4">Uncharacterized protein</fullName>
    </submittedName>
</protein>
<proteinExistence type="predicted"/>
<dbReference type="OrthoDB" id="9936937at2759"/>
<dbReference type="InterPro" id="IPR058841">
    <property type="entry name" value="HTH_76"/>
</dbReference>
<evidence type="ECO:0000313" key="4">
    <source>
        <dbReference type="EMBL" id="KAG7095690.1"/>
    </source>
</evidence>
<comment type="caution">
    <text evidence="4">The sequence shown here is derived from an EMBL/GenBank/DDBJ whole genome shotgun (WGS) entry which is preliminary data.</text>
</comment>
<reference evidence="4" key="1">
    <citation type="journal article" date="2021" name="Genome Biol. Evol.">
        <title>The assembled and annotated genome of the fairy-ring fungus Marasmius oreades.</title>
        <authorList>
            <person name="Hiltunen M."/>
            <person name="Ament-Velasquez S.L."/>
            <person name="Johannesson H."/>
        </authorList>
    </citation>
    <scope>NUCLEOTIDE SEQUENCE</scope>
    <source>
        <strain evidence="4">03SP1</strain>
    </source>
</reference>